<dbReference type="InParanoid" id="F0XS37"/>
<protein>
    <submittedName>
        <fullName evidence="2">Uncharacterized protein</fullName>
    </submittedName>
</protein>
<dbReference type="RefSeq" id="XP_014168984.1">
    <property type="nucleotide sequence ID" value="XM_014313509.1"/>
</dbReference>
<evidence type="ECO:0000256" key="1">
    <source>
        <dbReference type="SAM" id="MobiDB-lite"/>
    </source>
</evidence>
<evidence type="ECO:0000313" key="2">
    <source>
        <dbReference type="EMBL" id="EFW99501.1"/>
    </source>
</evidence>
<gene>
    <name evidence="2" type="ORF">CMQ_7869</name>
</gene>
<sequence length="198" mass="21462">MLVFGQTGGCEGERRYGDTTMRRCEGNRMQRRRQRGRAGQKDGMSSKEPGEAAAVPDVDKPYHQYGQAHVSCSAEYLAWPHNSPHGSRTGERHSQPTSSGLAGLLSAVAVPLDPVSNAEYLASTRTAQGPRGSTALTAPVDCRDEHVQSVWGTDGARKTEDGKRAFLGHDQAHIVARPAQTRQEKEKDTKGAQTHGDK</sequence>
<name>F0XS37_GROCL</name>
<dbReference type="GeneID" id="25981460"/>
<feature type="region of interest" description="Disordered" evidence="1">
    <location>
        <begin position="78"/>
        <end position="100"/>
    </location>
</feature>
<feature type="region of interest" description="Disordered" evidence="1">
    <location>
        <begin position="170"/>
        <end position="198"/>
    </location>
</feature>
<dbReference type="HOGENOM" id="CLU_1378259_0_0_1"/>
<feature type="compositionally biased region" description="Basic residues" evidence="1">
    <location>
        <begin position="29"/>
        <end position="38"/>
    </location>
</feature>
<keyword evidence="3" id="KW-1185">Reference proteome</keyword>
<reference evidence="2 3" key="1">
    <citation type="journal article" date="2011" name="Proc. Natl. Acad. Sci. U.S.A.">
        <title>Genome and transcriptome analyses of the mountain pine beetle-fungal symbiont Grosmannia clavigera, a lodgepole pine pathogen.</title>
        <authorList>
            <person name="DiGuistini S."/>
            <person name="Wang Y."/>
            <person name="Liao N.Y."/>
            <person name="Taylor G."/>
            <person name="Tanguay P."/>
            <person name="Feau N."/>
            <person name="Henrissat B."/>
            <person name="Chan S.K."/>
            <person name="Hesse-Orce U."/>
            <person name="Alamouti S.M."/>
            <person name="Tsui C.K.M."/>
            <person name="Docking R.T."/>
            <person name="Levasseur A."/>
            <person name="Haridas S."/>
            <person name="Robertson G."/>
            <person name="Birol I."/>
            <person name="Holt R.A."/>
            <person name="Marra M.A."/>
            <person name="Hamelin R.C."/>
            <person name="Hirst M."/>
            <person name="Jones S.J.M."/>
            <person name="Bohlmann J."/>
            <person name="Breuil C."/>
        </authorList>
    </citation>
    <scope>NUCLEOTIDE SEQUENCE [LARGE SCALE GENOMIC DNA]</scope>
    <source>
        <strain evidence="3">kw1407 / UAMH 11150</strain>
    </source>
</reference>
<dbReference type="Proteomes" id="UP000007796">
    <property type="component" value="Unassembled WGS sequence"/>
</dbReference>
<dbReference type="AlphaFoldDB" id="F0XS37"/>
<dbReference type="EMBL" id="GL629990">
    <property type="protein sequence ID" value="EFW99501.1"/>
    <property type="molecule type" value="Genomic_DNA"/>
</dbReference>
<proteinExistence type="predicted"/>
<feature type="compositionally biased region" description="Basic and acidic residues" evidence="1">
    <location>
        <begin position="182"/>
        <end position="198"/>
    </location>
</feature>
<feature type="region of interest" description="Disordered" evidence="1">
    <location>
        <begin position="21"/>
        <end position="62"/>
    </location>
</feature>
<evidence type="ECO:0000313" key="3">
    <source>
        <dbReference type="Proteomes" id="UP000007796"/>
    </source>
</evidence>
<organism evidence="3">
    <name type="scientific">Grosmannia clavigera (strain kw1407 / UAMH 11150)</name>
    <name type="common">Blue stain fungus</name>
    <name type="synonym">Graphiocladiella clavigera</name>
    <dbReference type="NCBI Taxonomy" id="655863"/>
    <lineage>
        <taxon>Eukaryota</taxon>
        <taxon>Fungi</taxon>
        <taxon>Dikarya</taxon>
        <taxon>Ascomycota</taxon>
        <taxon>Pezizomycotina</taxon>
        <taxon>Sordariomycetes</taxon>
        <taxon>Sordariomycetidae</taxon>
        <taxon>Ophiostomatales</taxon>
        <taxon>Ophiostomataceae</taxon>
        <taxon>Leptographium</taxon>
    </lineage>
</organism>
<accession>F0XS37</accession>